<feature type="compositionally biased region" description="Polar residues" evidence="1">
    <location>
        <begin position="1016"/>
        <end position="1029"/>
    </location>
</feature>
<feature type="compositionally biased region" description="Low complexity" evidence="1">
    <location>
        <begin position="776"/>
        <end position="789"/>
    </location>
</feature>
<feature type="transmembrane region" description="Helical" evidence="2">
    <location>
        <begin position="79"/>
        <end position="103"/>
    </location>
</feature>
<comment type="caution">
    <text evidence="3">The sequence shown here is derived from an EMBL/GenBank/DDBJ whole genome shotgun (WGS) entry which is preliminary data.</text>
</comment>
<feature type="compositionally biased region" description="Basic and acidic residues" evidence="1">
    <location>
        <begin position="846"/>
        <end position="869"/>
    </location>
</feature>
<accession>A0A9P6UXA5</accession>
<feature type="transmembrane region" description="Helical" evidence="2">
    <location>
        <begin position="261"/>
        <end position="283"/>
    </location>
</feature>
<feature type="transmembrane region" description="Helical" evidence="2">
    <location>
        <begin position="220"/>
        <end position="240"/>
    </location>
</feature>
<sequence>MAIIMCFRVRTRLRCFACFCTYLGLSIGIMGLLWSLDKVSPNIFWLWNIIAESVGIVALTYTIVSVGNGFYPMAGNKNMFWRMAMTLILIYAIMATANIVIYAQQKVAYHFISGSDIQTLRQSIIHMGIKNETELDHQQFIQQCLGDIPAGNLTETGVPDWRSLPWALRDMQARPIRELYLAHQILMLLTWLWVSLYLFIPLVRNHRHGPIGRPVDSDMMAVGVWYLGCLLILTLAYAVLNIAYCANYELIYKQQIQALDLCIRVTIGPIFFLPAPAFLIRFYRQHFQRFGKGGRNVSEAPGGKFGMSRGNDSTGGHSGLNGSFVFGDRNGSVTFPNSMDSGRVDRYNEGTTNSPKASFDGGLKLDTSGISSNTNNGVRFFHSRIRGASTESNKVFNQDFEQDGHSTHELDQYYNNISTYPLADTASRHVASSPVLSIYEDRNDAKDLLTGFRPASMEPQKPEIALLAFGGDGIGQSGNSWRLNRFMAGRSDVEFASVDARHSKEGFDSAFTEKMEKSEDLGKKPDADVKRTMEWEASGREHIRQISESHMDSVASTVEQHSFIPTYANRHRTSLSAPLEEEEEVQEESALARVQGTNRRVINNAHLPATTTQELTGLQKQLAEYRSALLPSALVMHELGESSTRELTGLQKQLAEYRSALLPSVLAMHELDDNSAPLSTADSLGEEKGRETVEADLPRLYDETPSSAGRIQYVVVDSEIEATKDAIDEADRPADGDPISVHSVDPLHWAKLPPSPRAKPAFGVLDSHPESTQGQTTASTFRTSSTATAKSGDSTKVTPGFRMKWLASTRKSNSEMEIPIEGQSGKTKDARRSVFSKVLPGSSQRSADRDRKSQDNYDHGKHHFGHDSDTATIRNSSIIPTTVESLAYGSTFQLEDKEEDKGLQYYYPDPYYDLTEFKRPQTTGSDQISSITERGAMSAGQRQLSSSIFVDDVMESRINSPQVPITSAYNAATLTDPLVTATAAEALSSATSSSTRTKMSMRLLKKERDSGGSVLGNATLTAPGTGSTGPDLSPKLPFHPCEPNSRAASHADNASTYHKLECVKYFGSVFGVPTRSGITVTTASSELEPIKVVPKHRTFSSS</sequence>
<evidence type="ECO:0000313" key="4">
    <source>
        <dbReference type="Proteomes" id="UP000738325"/>
    </source>
</evidence>
<dbReference type="Proteomes" id="UP000738325">
    <property type="component" value="Unassembled WGS sequence"/>
</dbReference>
<evidence type="ECO:0000313" key="3">
    <source>
        <dbReference type="EMBL" id="KAG0323854.1"/>
    </source>
</evidence>
<organism evidence="3 4">
    <name type="scientific">Dissophora globulifera</name>
    <dbReference type="NCBI Taxonomy" id="979702"/>
    <lineage>
        <taxon>Eukaryota</taxon>
        <taxon>Fungi</taxon>
        <taxon>Fungi incertae sedis</taxon>
        <taxon>Mucoromycota</taxon>
        <taxon>Mortierellomycotina</taxon>
        <taxon>Mortierellomycetes</taxon>
        <taxon>Mortierellales</taxon>
        <taxon>Mortierellaceae</taxon>
        <taxon>Dissophora</taxon>
    </lineage>
</organism>
<keyword evidence="4" id="KW-1185">Reference proteome</keyword>
<keyword evidence="2" id="KW-0812">Transmembrane</keyword>
<evidence type="ECO:0000256" key="2">
    <source>
        <dbReference type="SAM" id="Phobius"/>
    </source>
</evidence>
<feature type="region of interest" description="Disordered" evidence="1">
    <location>
        <begin position="758"/>
        <end position="871"/>
    </location>
</feature>
<keyword evidence="2" id="KW-1133">Transmembrane helix</keyword>
<dbReference type="EMBL" id="JAAAIP010000172">
    <property type="protein sequence ID" value="KAG0323854.1"/>
    <property type="molecule type" value="Genomic_DNA"/>
</dbReference>
<name>A0A9P6UXA5_9FUNG</name>
<feature type="transmembrane region" description="Helical" evidence="2">
    <location>
        <begin position="12"/>
        <end position="36"/>
    </location>
</feature>
<proteinExistence type="predicted"/>
<evidence type="ECO:0000256" key="1">
    <source>
        <dbReference type="SAM" id="MobiDB-lite"/>
    </source>
</evidence>
<protein>
    <submittedName>
        <fullName evidence="3">Uncharacterized protein</fullName>
    </submittedName>
</protein>
<feature type="transmembrane region" description="Helical" evidence="2">
    <location>
        <begin position="179"/>
        <end position="200"/>
    </location>
</feature>
<gene>
    <name evidence="3" type="ORF">BGZ99_002425</name>
</gene>
<keyword evidence="2" id="KW-0472">Membrane</keyword>
<feature type="region of interest" description="Disordered" evidence="1">
    <location>
        <begin position="1008"/>
        <end position="1029"/>
    </location>
</feature>
<reference evidence="3" key="1">
    <citation type="journal article" date="2020" name="Fungal Divers.">
        <title>Resolving the Mortierellaceae phylogeny through synthesis of multi-gene phylogenetics and phylogenomics.</title>
        <authorList>
            <person name="Vandepol N."/>
            <person name="Liber J."/>
            <person name="Desiro A."/>
            <person name="Na H."/>
            <person name="Kennedy M."/>
            <person name="Barry K."/>
            <person name="Grigoriev I.V."/>
            <person name="Miller A.N."/>
            <person name="O'Donnell K."/>
            <person name="Stajich J.E."/>
            <person name="Bonito G."/>
        </authorList>
    </citation>
    <scope>NUCLEOTIDE SEQUENCE</scope>
    <source>
        <strain evidence="3">REB-010B</strain>
    </source>
</reference>
<dbReference type="OrthoDB" id="2446123at2759"/>
<dbReference type="AlphaFoldDB" id="A0A9P6UXA5"/>